<gene>
    <name evidence="3" type="ORF">FSB_LOCUS8316</name>
</gene>
<dbReference type="InterPro" id="IPR043502">
    <property type="entry name" value="DNA/RNA_pol_sf"/>
</dbReference>
<name>A0A2N9F0W3_FAGSY</name>
<dbReference type="Pfam" id="PF07727">
    <property type="entry name" value="RVT_2"/>
    <property type="match status" value="1"/>
</dbReference>
<proteinExistence type="predicted"/>
<evidence type="ECO:0000313" key="3">
    <source>
        <dbReference type="EMBL" id="SPC80434.1"/>
    </source>
</evidence>
<accession>A0A2N9F0W3</accession>
<feature type="region of interest" description="Disordered" evidence="1">
    <location>
        <begin position="364"/>
        <end position="392"/>
    </location>
</feature>
<protein>
    <recommendedName>
        <fullName evidence="2">Reverse transcriptase Ty1/copia-type domain-containing protein</fullName>
    </recommendedName>
</protein>
<dbReference type="EMBL" id="OIVN01000447">
    <property type="protein sequence ID" value="SPC80434.1"/>
    <property type="molecule type" value="Genomic_DNA"/>
</dbReference>
<reference evidence="3" key="1">
    <citation type="submission" date="2018-02" db="EMBL/GenBank/DDBJ databases">
        <authorList>
            <person name="Cohen D.B."/>
            <person name="Kent A.D."/>
        </authorList>
    </citation>
    <scope>NUCLEOTIDE SEQUENCE</scope>
</reference>
<feature type="domain" description="Reverse transcriptase Ty1/copia-type" evidence="2">
    <location>
        <begin position="491"/>
        <end position="541"/>
    </location>
</feature>
<dbReference type="AlphaFoldDB" id="A0A2N9F0W3"/>
<dbReference type="PANTHER" id="PTHR11439">
    <property type="entry name" value="GAG-POL-RELATED RETROTRANSPOSON"/>
    <property type="match status" value="1"/>
</dbReference>
<sequence length="810" mass="90289">MPPQAIPASNDGLVTMPNPTFLTWEQDQMILSALISFLTESLIAQVMGYFTSREKFKSLSDNLAVAGQPLNDYESTSFLLSGLGTEFDSVVASLSTHGEAMSIEDLYSHLLIHEQRLEHHSSTTESAFPSANLVTKSSAPQRGKGRGQGQSFAHCGRGRGHGHCSPPFLPTPSSDGSKPTCQAFVAASSMTNDLNWYPDTRATHHITSDPNNLNLQHEEYTGPEQDPITGTTLLKGQHNQGLYFLSHPHPLPSSFLSASLSIQTSLDGWHSRLGHPSLRIVRQQNGSVERKQRHIVETGLTILANASMPLCYWDEAFTTTCPLPPQIHALQIPLVPHLHLPWTLPHSTPLLVLPPARRHPMRTRSQNAIHKPKPLPTDFIPKPPPKAFSTSTGPLEVEPTCFTLTSKSPHWREAMNAEFIALMRNGTWSLVPCKPTLNLVGCKWVFKIKRKPDGSIEKYKARLVAKGFHQQPGVDYGDTFNLVVKPTTVRIEDVYMIQPPSFVHPSKPDHVCHLQKALYGLKQAPRAWFARLTTRLMELGFVGLDPTAISNLILSLQLDFALKDLRPLHYFLGVEALTNPQGLFLTQRKYILDLLKCANMLGAKPINSLMSTFASLSAFTSVPFSDPSLYRSIVGSLQYLSLTQSDVSFAVNKVCQFMHRPTIDHWSAVKGLLHYLKHTLSHGLILHYQSSHLLHAFSDLDWKQHTVSRSSTEAEYCALANVTVELTWLQSLLQELGVFLKAPPTLWCDNISATYLIVNPVFHARTKHIEIDLHFVRDSKDQVADVFTKPLVSTWCALLRDNLTVRVLPL</sequence>
<evidence type="ECO:0000256" key="1">
    <source>
        <dbReference type="SAM" id="MobiDB-lite"/>
    </source>
</evidence>
<organism evidence="3">
    <name type="scientific">Fagus sylvatica</name>
    <name type="common">Beechnut</name>
    <dbReference type="NCBI Taxonomy" id="28930"/>
    <lineage>
        <taxon>Eukaryota</taxon>
        <taxon>Viridiplantae</taxon>
        <taxon>Streptophyta</taxon>
        <taxon>Embryophyta</taxon>
        <taxon>Tracheophyta</taxon>
        <taxon>Spermatophyta</taxon>
        <taxon>Magnoliopsida</taxon>
        <taxon>eudicotyledons</taxon>
        <taxon>Gunneridae</taxon>
        <taxon>Pentapetalae</taxon>
        <taxon>rosids</taxon>
        <taxon>fabids</taxon>
        <taxon>Fagales</taxon>
        <taxon>Fagaceae</taxon>
        <taxon>Fagus</taxon>
    </lineage>
</organism>
<dbReference type="SUPFAM" id="SSF56672">
    <property type="entry name" value="DNA/RNA polymerases"/>
    <property type="match status" value="1"/>
</dbReference>
<dbReference type="CDD" id="cd09272">
    <property type="entry name" value="RNase_HI_RT_Ty1"/>
    <property type="match status" value="1"/>
</dbReference>
<feature type="region of interest" description="Disordered" evidence="1">
    <location>
        <begin position="121"/>
        <end position="177"/>
    </location>
</feature>
<dbReference type="InterPro" id="IPR013103">
    <property type="entry name" value="RVT_2"/>
</dbReference>
<feature type="compositionally biased region" description="Polar residues" evidence="1">
    <location>
        <begin position="123"/>
        <end position="140"/>
    </location>
</feature>
<dbReference type="PANTHER" id="PTHR11439:SF450">
    <property type="entry name" value="REVERSE TRANSCRIPTASE TY1_COPIA-TYPE DOMAIN-CONTAINING PROTEIN"/>
    <property type="match status" value="1"/>
</dbReference>
<evidence type="ECO:0000259" key="2">
    <source>
        <dbReference type="Pfam" id="PF07727"/>
    </source>
</evidence>